<proteinExistence type="predicted"/>
<evidence type="ECO:0000313" key="3">
    <source>
        <dbReference type="EMBL" id="TBU33051.1"/>
    </source>
</evidence>
<dbReference type="SUPFAM" id="SSF53300">
    <property type="entry name" value="vWA-like"/>
    <property type="match status" value="1"/>
</dbReference>
<feature type="domain" description="VWFA" evidence="2">
    <location>
        <begin position="197"/>
        <end position="389"/>
    </location>
</feature>
<gene>
    <name evidence="3" type="ORF">BD311DRAFT_749119</name>
</gene>
<name>A0A4Q9N2A5_9APHY</name>
<feature type="compositionally biased region" description="Polar residues" evidence="1">
    <location>
        <begin position="79"/>
        <end position="100"/>
    </location>
</feature>
<dbReference type="Pfam" id="PF00092">
    <property type="entry name" value="VWA"/>
    <property type="match status" value="1"/>
</dbReference>
<dbReference type="Gene3D" id="3.40.50.410">
    <property type="entry name" value="von Willebrand factor, type A domain"/>
    <property type="match status" value="1"/>
</dbReference>
<dbReference type="PANTHER" id="PTHR34706:SF1">
    <property type="entry name" value="VWFA DOMAIN-CONTAINING PROTEIN"/>
    <property type="match status" value="1"/>
</dbReference>
<dbReference type="OrthoDB" id="2142040at2759"/>
<feature type="compositionally biased region" description="Low complexity" evidence="1">
    <location>
        <begin position="126"/>
        <end position="165"/>
    </location>
</feature>
<feature type="region of interest" description="Disordered" evidence="1">
    <location>
        <begin position="126"/>
        <end position="167"/>
    </location>
</feature>
<dbReference type="PANTHER" id="PTHR34706">
    <property type="entry name" value="SLR1338 PROTEIN"/>
    <property type="match status" value="1"/>
</dbReference>
<feature type="compositionally biased region" description="Low complexity" evidence="1">
    <location>
        <begin position="1"/>
        <end position="15"/>
    </location>
</feature>
<evidence type="ECO:0000259" key="2">
    <source>
        <dbReference type="PROSITE" id="PS50234"/>
    </source>
</evidence>
<dbReference type="Proteomes" id="UP000292957">
    <property type="component" value="Unassembled WGS sequence"/>
</dbReference>
<accession>A0A4Q9N2A5</accession>
<organism evidence="3">
    <name type="scientific">Dichomitus squalens</name>
    <dbReference type="NCBI Taxonomy" id="114155"/>
    <lineage>
        <taxon>Eukaryota</taxon>
        <taxon>Fungi</taxon>
        <taxon>Dikarya</taxon>
        <taxon>Basidiomycota</taxon>
        <taxon>Agaricomycotina</taxon>
        <taxon>Agaricomycetes</taxon>
        <taxon>Polyporales</taxon>
        <taxon>Polyporaceae</taxon>
        <taxon>Dichomitus</taxon>
    </lineage>
</organism>
<evidence type="ECO:0000256" key="1">
    <source>
        <dbReference type="SAM" id="MobiDB-lite"/>
    </source>
</evidence>
<dbReference type="EMBL" id="ML143392">
    <property type="protein sequence ID" value="TBU33051.1"/>
    <property type="molecule type" value="Genomic_DNA"/>
</dbReference>
<feature type="compositionally biased region" description="Basic and acidic residues" evidence="1">
    <location>
        <begin position="22"/>
        <end position="32"/>
    </location>
</feature>
<dbReference type="SMART" id="SM00327">
    <property type="entry name" value="VWA"/>
    <property type="match status" value="1"/>
</dbReference>
<feature type="region of interest" description="Disordered" evidence="1">
    <location>
        <begin position="1"/>
        <end position="112"/>
    </location>
</feature>
<dbReference type="InterPro" id="IPR036465">
    <property type="entry name" value="vWFA_dom_sf"/>
</dbReference>
<protein>
    <recommendedName>
        <fullName evidence="2">VWFA domain-containing protein</fullName>
    </recommendedName>
</protein>
<sequence>MGNSSSKSPSASYISNPGPLKGLDDKSSEGVHRRATAHASSHPALSLQVPSSGTHRRSRSAIVQGVRPGSQAPPPSYQEALSNPVNSPVDSNLLNIPTPQNHHRSHSQDARRSRNPFIQRPVSYNGAAQGSLAGGNLSSSSSDSPAVSWSISAPAPSRSASSAAPKWTTDEERLAYLRRPLRQESFEDALEILRKYDTVIVVDDSSSMTKDDRWTEARSALAALAEAAATYDADGIDVCFLNSQKEGKRMKSAAQVQRLFNSVSPHGLTPIGDKLDRLLRGYINELENAKRAGREDSVKPINYIVLTDGAATDDPAEVIVNAARRLDNGGYLLSQLGIQFVQIGTDRNATQFLRQLDDDIAGLQGVRDIVDTTPYLGGHLNAETLIKILLGGINRRVDRKGGRSVMSG</sequence>
<dbReference type="InterPro" id="IPR002035">
    <property type="entry name" value="VWF_A"/>
</dbReference>
<dbReference type="AlphaFoldDB" id="A0A4Q9N2A5"/>
<reference evidence="3" key="1">
    <citation type="submission" date="2019-01" db="EMBL/GenBank/DDBJ databases">
        <title>Draft genome sequences of three monokaryotic isolates of the white-rot basidiomycete fungus Dichomitus squalens.</title>
        <authorList>
            <consortium name="DOE Joint Genome Institute"/>
            <person name="Lopez S.C."/>
            <person name="Andreopoulos B."/>
            <person name="Pangilinan J."/>
            <person name="Lipzen A."/>
            <person name="Riley R."/>
            <person name="Ahrendt S."/>
            <person name="Ng V."/>
            <person name="Barry K."/>
            <person name="Daum C."/>
            <person name="Grigoriev I.V."/>
            <person name="Hilden K.S."/>
            <person name="Makela M.R."/>
            <person name="de Vries R.P."/>
        </authorList>
    </citation>
    <scope>NUCLEOTIDE SEQUENCE [LARGE SCALE GENOMIC DNA]</scope>
    <source>
        <strain evidence="3">OM18370.1</strain>
    </source>
</reference>
<dbReference type="PROSITE" id="PS50234">
    <property type="entry name" value="VWFA"/>
    <property type="match status" value="1"/>
</dbReference>